<organism evidence="2 3">
    <name type="scientific">Rhypophila decipiens</name>
    <dbReference type="NCBI Taxonomy" id="261697"/>
    <lineage>
        <taxon>Eukaryota</taxon>
        <taxon>Fungi</taxon>
        <taxon>Dikarya</taxon>
        <taxon>Ascomycota</taxon>
        <taxon>Pezizomycotina</taxon>
        <taxon>Sordariomycetes</taxon>
        <taxon>Sordariomycetidae</taxon>
        <taxon>Sordariales</taxon>
        <taxon>Naviculisporaceae</taxon>
        <taxon>Rhypophila</taxon>
    </lineage>
</organism>
<evidence type="ECO:0000256" key="1">
    <source>
        <dbReference type="SAM" id="MobiDB-lite"/>
    </source>
</evidence>
<protein>
    <submittedName>
        <fullName evidence="2">Uncharacterized protein</fullName>
    </submittedName>
</protein>
<dbReference type="Proteomes" id="UP001301769">
    <property type="component" value="Unassembled WGS sequence"/>
</dbReference>
<comment type="caution">
    <text evidence="2">The sequence shown here is derived from an EMBL/GenBank/DDBJ whole genome shotgun (WGS) entry which is preliminary data.</text>
</comment>
<name>A0AAN6Y765_9PEZI</name>
<proteinExistence type="predicted"/>
<feature type="region of interest" description="Disordered" evidence="1">
    <location>
        <begin position="98"/>
        <end position="152"/>
    </location>
</feature>
<dbReference type="EMBL" id="MU858151">
    <property type="protein sequence ID" value="KAK4211367.1"/>
    <property type="molecule type" value="Genomic_DNA"/>
</dbReference>
<accession>A0AAN6Y765</accession>
<feature type="region of interest" description="Disordered" evidence="1">
    <location>
        <begin position="220"/>
        <end position="239"/>
    </location>
</feature>
<gene>
    <name evidence="2" type="ORF">QBC37DRAFT_402583</name>
</gene>
<reference evidence="2" key="2">
    <citation type="submission" date="2023-05" db="EMBL/GenBank/DDBJ databases">
        <authorList>
            <consortium name="Lawrence Berkeley National Laboratory"/>
            <person name="Steindorff A."/>
            <person name="Hensen N."/>
            <person name="Bonometti L."/>
            <person name="Westerberg I."/>
            <person name="Brannstrom I.O."/>
            <person name="Guillou S."/>
            <person name="Cros-Aarteil S."/>
            <person name="Calhoun S."/>
            <person name="Haridas S."/>
            <person name="Kuo A."/>
            <person name="Mondo S."/>
            <person name="Pangilinan J."/>
            <person name="Riley R."/>
            <person name="Labutti K."/>
            <person name="Andreopoulos B."/>
            <person name="Lipzen A."/>
            <person name="Chen C."/>
            <person name="Yanf M."/>
            <person name="Daum C."/>
            <person name="Ng V."/>
            <person name="Clum A."/>
            <person name="Ohm R."/>
            <person name="Martin F."/>
            <person name="Silar P."/>
            <person name="Natvig D."/>
            <person name="Lalanne C."/>
            <person name="Gautier V."/>
            <person name="Ament-Velasquez S.L."/>
            <person name="Kruys A."/>
            <person name="Hutchinson M.I."/>
            <person name="Powell A.J."/>
            <person name="Barry K."/>
            <person name="Miller A.N."/>
            <person name="Grigoriev I.V."/>
            <person name="Debuchy R."/>
            <person name="Gladieux P."/>
            <person name="Thoren M.H."/>
            <person name="Johannesson H."/>
        </authorList>
    </citation>
    <scope>NUCLEOTIDE SEQUENCE</scope>
    <source>
        <strain evidence="2">PSN293</strain>
    </source>
</reference>
<evidence type="ECO:0000313" key="3">
    <source>
        <dbReference type="Proteomes" id="UP001301769"/>
    </source>
</evidence>
<evidence type="ECO:0000313" key="2">
    <source>
        <dbReference type="EMBL" id="KAK4211367.1"/>
    </source>
</evidence>
<feature type="compositionally biased region" description="Basic residues" evidence="1">
    <location>
        <begin position="127"/>
        <end position="149"/>
    </location>
</feature>
<keyword evidence="3" id="KW-1185">Reference proteome</keyword>
<dbReference type="AlphaFoldDB" id="A0AAN6Y765"/>
<reference evidence="2" key="1">
    <citation type="journal article" date="2023" name="Mol. Phylogenet. Evol.">
        <title>Genome-scale phylogeny and comparative genomics of the fungal order Sordariales.</title>
        <authorList>
            <person name="Hensen N."/>
            <person name="Bonometti L."/>
            <person name="Westerberg I."/>
            <person name="Brannstrom I.O."/>
            <person name="Guillou S."/>
            <person name="Cros-Aarteil S."/>
            <person name="Calhoun S."/>
            <person name="Haridas S."/>
            <person name="Kuo A."/>
            <person name="Mondo S."/>
            <person name="Pangilinan J."/>
            <person name="Riley R."/>
            <person name="LaButti K."/>
            <person name="Andreopoulos B."/>
            <person name="Lipzen A."/>
            <person name="Chen C."/>
            <person name="Yan M."/>
            <person name="Daum C."/>
            <person name="Ng V."/>
            <person name="Clum A."/>
            <person name="Steindorff A."/>
            <person name="Ohm R.A."/>
            <person name="Martin F."/>
            <person name="Silar P."/>
            <person name="Natvig D.O."/>
            <person name="Lalanne C."/>
            <person name="Gautier V."/>
            <person name="Ament-Velasquez S.L."/>
            <person name="Kruys A."/>
            <person name="Hutchinson M.I."/>
            <person name="Powell A.J."/>
            <person name="Barry K."/>
            <person name="Miller A.N."/>
            <person name="Grigoriev I.V."/>
            <person name="Debuchy R."/>
            <person name="Gladieux P."/>
            <person name="Hiltunen Thoren M."/>
            <person name="Johannesson H."/>
        </authorList>
    </citation>
    <scope>NUCLEOTIDE SEQUENCE</scope>
    <source>
        <strain evidence="2">PSN293</strain>
    </source>
</reference>
<sequence length="386" mass="45175">MIYCLHFHIQPTIRLPFARVPQQMQHYDDAFQDCLEDVLSQKYMPRRQANPHLKKYYAGKRALPWRPSILSAHVSGYQDDLDQYRKYLWEQEKKSKLQQQRREERAHKRHDPAESDDEFPTRDRKTCAPKHQSRVTKNKPNNKTRKQNHRPTFSHLMSALKATSKRQGWLQYYSYCCCLISDSPRISREQATKRSLPLMIEEGKEEAKYRPVPAEEDAGWMLTRPTNPQSGRSRFHEGKEKALPMHSKRVMQKRWGRHGRGIRAWMKQAAQVQGIGEPRGDLTEWMDEGDLIDLADIVIRGPLFWARHARFKRDKLVWDERANGASLDPDSWGFDEGDWDISSDGGSDIWLHEEWLCLSVVGEDGSEDEMALSWIEVDGTVEDDES</sequence>